<reference evidence="2" key="1">
    <citation type="submission" date="2022-10" db="EMBL/GenBank/DDBJ databases">
        <title>Culturing micro-colonial fungi from biological soil crusts in the Mojave desert and describing Neophaeococcomyces mojavensis, and introducing the new genera and species Taxawa tesnikishii.</title>
        <authorList>
            <person name="Kurbessoian T."/>
            <person name="Stajich J.E."/>
        </authorList>
    </citation>
    <scope>NUCLEOTIDE SEQUENCE</scope>
    <source>
        <strain evidence="2">TK_41</strain>
    </source>
</reference>
<evidence type="ECO:0000313" key="2">
    <source>
        <dbReference type="EMBL" id="KAJ9615288.1"/>
    </source>
</evidence>
<feature type="region of interest" description="Disordered" evidence="1">
    <location>
        <begin position="220"/>
        <end position="261"/>
    </location>
</feature>
<feature type="compositionally biased region" description="Low complexity" evidence="1">
    <location>
        <begin position="867"/>
        <end position="882"/>
    </location>
</feature>
<evidence type="ECO:0000313" key="3">
    <source>
        <dbReference type="Proteomes" id="UP001172673"/>
    </source>
</evidence>
<feature type="region of interest" description="Disordered" evidence="1">
    <location>
        <begin position="36"/>
        <end position="79"/>
    </location>
</feature>
<evidence type="ECO:0000256" key="1">
    <source>
        <dbReference type="SAM" id="MobiDB-lite"/>
    </source>
</evidence>
<protein>
    <submittedName>
        <fullName evidence="2">Uncharacterized protein</fullName>
    </submittedName>
</protein>
<keyword evidence="3" id="KW-1185">Reference proteome</keyword>
<dbReference type="AlphaFoldDB" id="A0AA38XKV6"/>
<dbReference type="EMBL" id="JAPDRK010000002">
    <property type="protein sequence ID" value="KAJ9615288.1"/>
    <property type="molecule type" value="Genomic_DNA"/>
</dbReference>
<accession>A0AA38XKV6</accession>
<gene>
    <name evidence="2" type="ORF">H2200_001363</name>
</gene>
<feature type="region of interest" description="Disordered" evidence="1">
    <location>
        <begin position="396"/>
        <end position="423"/>
    </location>
</feature>
<feature type="compositionally biased region" description="Polar residues" evidence="1">
    <location>
        <begin position="59"/>
        <end position="79"/>
    </location>
</feature>
<feature type="compositionally biased region" description="Polar residues" evidence="1">
    <location>
        <begin position="883"/>
        <end position="892"/>
    </location>
</feature>
<dbReference type="Proteomes" id="UP001172673">
    <property type="component" value="Unassembled WGS sequence"/>
</dbReference>
<sequence length="929" mass="103799">MGSHLRSVIGWARGTKIGGDLAEQCLDQDTTVEVAGTSEGEQVLSLEPASGPQEDGQTDPVSFTNHPPIQLNSGPETDSNVVKSVIRPDLGHTLTETTTTLPAPGDVRSNIRNDLLSGKLEIPPFDDTMVPEKGITYQFPPALLDHYYVSKCKQRFDRSELLPNRNMPLSLKILGYAQSWGMWVAEIPDEEKRERLLDRVFEMATKAWFEALRIGYTPDVPSTQSAAPRTPKKRPAPRGEELPPRLRGWTKAKRDPSPSRMPFLVASHKSGSAWAVTVGELEEAGVSETRIQRRAADLDSLAEEGEDLLESMLELYDGKIAVSEWFETVPTTKLNPMGRDLQVYCIFEVLKSRESIDLLERYYAKQKTTKQKEATQRRIDEEQERQDLFMALALEVEEDDPRQSTPPPIAASSGTEESLSFPARVTARPETATLRQLEMLVDAAERIIDEEDIPYIISTLELYEISEDDIHAGPSVEELSNNSDRCKHIMRDTLLCARQLALSSRSAESSMDSDINVDMANLGMLINQKKEMLKVLLPFLVAERDAAKTVVEGLDAYTDKPDESITTSSPLADDMQMAEASDLALSTVTKRRLDDEEMDEAKLATPPTKKQKVVDKDKALQSSNTPTATGAPDATRAHLNNSQPRSPIVTLYIPPHHDLDHWSSKTVRHQQGFSYRYALESTLQERQSMTETLNTYIHGVISQSNNDWRFGKCHSLIHKDKPASMPVIHGVWNLENGDQPTGFKRFYGGGDDYQDEFDAALRSDSEEEDGEPISPQKRAKDVKHTKLQAPAHSFAVPLPKKQQATNFQSREGSRLIVESSLLPGSEAGTPRISSGRVKKEKQADTPKINTYGNMGKPKLSQLRMILKQQQQQQQQQQKQQQQTVSYHDTISTARPRRNAARKNYAEDVDDDNGDEDFDPLAALEAEGES</sequence>
<organism evidence="2 3">
    <name type="scientific">Cladophialophora chaetospira</name>
    <dbReference type="NCBI Taxonomy" id="386627"/>
    <lineage>
        <taxon>Eukaryota</taxon>
        <taxon>Fungi</taxon>
        <taxon>Dikarya</taxon>
        <taxon>Ascomycota</taxon>
        <taxon>Pezizomycotina</taxon>
        <taxon>Eurotiomycetes</taxon>
        <taxon>Chaetothyriomycetidae</taxon>
        <taxon>Chaetothyriales</taxon>
        <taxon>Herpotrichiellaceae</taxon>
        <taxon>Cladophialophora</taxon>
    </lineage>
</organism>
<feature type="region of interest" description="Disordered" evidence="1">
    <location>
        <begin position="592"/>
        <end position="645"/>
    </location>
</feature>
<proteinExistence type="predicted"/>
<feature type="region of interest" description="Disordered" evidence="1">
    <location>
        <begin position="761"/>
        <end position="929"/>
    </location>
</feature>
<feature type="compositionally biased region" description="Acidic residues" evidence="1">
    <location>
        <begin position="906"/>
        <end position="918"/>
    </location>
</feature>
<name>A0AA38XKV6_9EURO</name>
<comment type="caution">
    <text evidence="2">The sequence shown here is derived from an EMBL/GenBank/DDBJ whole genome shotgun (WGS) entry which is preliminary data.</text>
</comment>